<protein>
    <submittedName>
        <fullName evidence="2">Uncharacterized protein</fullName>
    </submittedName>
</protein>
<dbReference type="OrthoDB" id="264328at2"/>
<keyword evidence="3" id="KW-1185">Reference proteome</keyword>
<organism evidence="2 3">
    <name type="scientific">Crateriforma conspicua</name>
    <dbReference type="NCBI Taxonomy" id="2527996"/>
    <lineage>
        <taxon>Bacteria</taxon>
        <taxon>Pseudomonadati</taxon>
        <taxon>Planctomycetota</taxon>
        <taxon>Planctomycetia</taxon>
        <taxon>Planctomycetales</taxon>
        <taxon>Planctomycetaceae</taxon>
        <taxon>Crateriforma</taxon>
    </lineage>
</organism>
<feature type="region of interest" description="Disordered" evidence="1">
    <location>
        <begin position="1"/>
        <end position="60"/>
    </location>
</feature>
<evidence type="ECO:0000256" key="1">
    <source>
        <dbReference type="SAM" id="MobiDB-lite"/>
    </source>
</evidence>
<gene>
    <name evidence="2" type="ORF">Pan14r_03410</name>
</gene>
<dbReference type="AlphaFoldDB" id="A0A5C5Y0H5"/>
<accession>A0A5C5Y0H5</accession>
<proteinExistence type="predicted"/>
<reference evidence="2 3" key="1">
    <citation type="submission" date="2019-02" db="EMBL/GenBank/DDBJ databases">
        <title>Deep-cultivation of Planctomycetes and their phenomic and genomic characterization uncovers novel biology.</title>
        <authorList>
            <person name="Wiegand S."/>
            <person name="Jogler M."/>
            <person name="Boedeker C."/>
            <person name="Pinto D."/>
            <person name="Vollmers J."/>
            <person name="Rivas-Marin E."/>
            <person name="Kohn T."/>
            <person name="Peeters S.H."/>
            <person name="Heuer A."/>
            <person name="Rast P."/>
            <person name="Oberbeckmann S."/>
            <person name="Bunk B."/>
            <person name="Jeske O."/>
            <person name="Meyerdierks A."/>
            <person name="Storesund J.E."/>
            <person name="Kallscheuer N."/>
            <person name="Luecker S."/>
            <person name="Lage O.M."/>
            <person name="Pohl T."/>
            <person name="Merkel B.J."/>
            <person name="Hornburger P."/>
            <person name="Mueller R.-W."/>
            <person name="Bruemmer F."/>
            <person name="Labrenz M."/>
            <person name="Spormann A.M."/>
            <person name="Op Den Camp H."/>
            <person name="Overmann J."/>
            <person name="Amann R."/>
            <person name="Jetten M.S.M."/>
            <person name="Mascher T."/>
            <person name="Medema M.H."/>
            <person name="Devos D.P."/>
            <person name="Kaster A.-K."/>
            <person name="Ovreas L."/>
            <person name="Rohde M."/>
            <person name="Galperin M.Y."/>
            <person name="Jogler C."/>
        </authorList>
    </citation>
    <scope>NUCLEOTIDE SEQUENCE [LARGE SCALE GENOMIC DNA]</scope>
    <source>
        <strain evidence="2 3">Pan14r</strain>
    </source>
</reference>
<name>A0A5C5Y0H5_9PLAN</name>
<sequence>MSFDDTERPVSSTDEIYDDVDESGVTAEVDAESTDAHQADDAPVAAQDDAADTSDLTPQDRDEVVAARQAFESDITPAEITPPFDVDDDESTDLDDPQMVAMAEPFVGRWNGLISQTNWEKGRIISQWRQALIDNGAPATQYSDEAWVRRVGGVTSPHVGRLRRVFERFGSTYETYEGVYWSHFLAALDWDDAPMWLEGASKESWSVSGMREKRWQAHGAVDSQRPTSSQIVEVDLDEDVVLPAQGGGSERTYDDDDGPGTSGPLSEAPDFGDADELMSLGGGREGEGGTAITAEDESSDGGPQAPVQPFANLPKLPDDLNDAVEMLKLAILRHKSAGWTEIESDDLQRYLNALAVLLKS</sequence>
<dbReference type="Proteomes" id="UP000317238">
    <property type="component" value="Unassembled WGS sequence"/>
</dbReference>
<evidence type="ECO:0000313" key="2">
    <source>
        <dbReference type="EMBL" id="TWT68103.1"/>
    </source>
</evidence>
<feature type="region of interest" description="Disordered" evidence="1">
    <location>
        <begin position="217"/>
        <end position="314"/>
    </location>
</feature>
<evidence type="ECO:0000313" key="3">
    <source>
        <dbReference type="Proteomes" id="UP000317238"/>
    </source>
</evidence>
<dbReference type="EMBL" id="SJPL01000001">
    <property type="protein sequence ID" value="TWT68103.1"/>
    <property type="molecule type" value="Genomic_DNA"/>
</dbReference>
<dbReference type="RefSeq" id="WP_146438129.1">
    <property type="nucleotide sequence ID" value="NZ_SJPL01000001.1"/>
</dbReference>
<comment type="caution">
    <text evidence="2">The sequence shown here is derived from an EMBL/GenBank/DDBJ whole genome shotgun (WGS) entry which is preliminary data.</text>
</comment>